<organism evidence="6">
    <name type="scientific">Rhipicephalus appendiculatus</name>
    <name type="common">Brown ear tick</name>
    <dbReference type="NCBI Taxonomy" id="34631"/>
    <lineage>
        <taxon>Eukaryota</taxon>
        <taxon>Metazoa</taxon>
        <taxon>Ecdysozoa</taxon>
        <taxon>Arthropoda</taxon>
        <taxon>Chelicerata</taxon>
        <taxon>Arachnida</taxon>
        <taxon>Acari</taxon>
        <taxon>Parasitiformes</taxon>
        <taxon>Ixodida</taxon>
        <taxon>Ixodoidea</taxon>
        <taxon>Ixodidae</taxon>
        <taxon>Rhipicephalinae</taxon>
        <taxon>Rhipicephalus</taxon>
        <taxon>Rhipicephalus</taxon>
    </lineage>
</organism>
<evidence type="ECO:0000256" key="3">
    <source>
        <dbReference type="ARBA" id="ARBA00023054"/>
    </source>
</evidence>
<evidence type="ECO:0000256" key="4">
    <source>
        <dbReference type="SAM" id="MobiDB-lite"/>
    </source>
</evidence>
<proteinExistence type="inferred from homology"/>
<dbReference type="AlphaFoldDB" id="A0A131Z684"/>
<feature type="region of interest" description="Disordered" evidence="4">
    <location>
        <begin position="1"/>
        <end position="35"/>
    </location>
</feature>
<evidence type="ECO:0000313" key="6">
    <source>
        <dbReference type="EMBL" id="JAP86270.1"/>
    </source>
</evidence>
<dbReference type="PANTHER" id="PTHR15109">
    <property type="entry name" value="AGAP004327-PA"/>
    <property type="match status" value="1"/>
</dbReference>
<evidence type="ECO:0000259" key="5">
    <source>
        <dbReference type="Pfam" id="PF15914"/>
    </source>
</evidence>
<feature type="region of interest" description="Disordered" evidence="4">
    <location>
        <begin position="693"/>
        <end position="714"/>
    </location>
</feature>
<protein>
    <recommendedName>
        <fullName evidence="5">FAM193 C-terminal domain-containing protein</fullName>
    </recommendedName>
</protein>
<comment type="similarity">
    <text evidence="1">Belongs to the FAM193 family.</text>
</comment>
<feature type="compositionally biased region" description="Basic residues" evidence="4">
    <location>
        <begin position="920"/>
        <end position="929"/>
    </location>
</feature>
<dbReference type="EMBL" id="GEDV01002287">
    <property type="protein sequence ID" value="JAP86270.1"/>
    <property type="molecule type" value="Transcribed_RNA"/>
</dbReference>
<keyword evidence="2" id="KW-0597">Phosphoprotein</keyword>
<feature type="region of interest" description="Disordered" evidence="4">
    <location>
        <begin position="914"/>
        <end position="938"/>
    </location>
</feature>
<sequence length="1006" mass="110603">MSPAETKKTKRRKNKKVARSPGKEQIEGVGMSSDVGSANPCIGQNAKDGVIDSPLSKSSCGPREDVHGCILCSRTHGTGSTAETDHNKDAVDIFGPEAVWDNLPSDALCSSDALFSEDIDLSTALRDGTFPKELLNLADDCGSSVCVCERYSNWKALEPEADQQELLCWQVVKQALHRKYQRAGLGSEAVPPLRDDQPPPSDAEVRAMVSRLRRRDPQHLLQCLKYQAQLFVVESRLRMLRQLVTGPRLEDALVAEYAKLRLAWEGLDPLLEELVTLDLNKYGLSWELVNKYLFQAIVYSDPEIHKSLTDLLTQRHSLKFKQDHKALLELDNDMTLTTIIWRKVQQLLDEPHQLEQVLPAQWMPPSWKSIDPDVIAKNVGQCCRSLLAGELPQDGCTAVLEQRQCCLAAASGMVCPFVDIQPSISAAGEPQSTLHLSTSSPLPGTAWGQGGDTCGPGTNSQASEANFPKKAAETCECHACTQMQWNPQSLLQLYGARPINLDLDSLDSLAQIRDWEGSHFKSRHSSAELSPQPAPPGTASGQSSPTPARRHSEPGTCLDSDCDNALLDGEDSMDDSCSEHSSSTTASNQRSAGESRVCDCCYCEVFGHGAPPVAPVSKNYQEMRDRLRLILSKRKAEAIHMAKQQQQNHHKERHEDDREVEELLSYINGTDSGGRRKASTHVAVESSIANTNSSSMVKGTVTKRHKRKTKRREEIDKTKEAIEIKPSSPSVISRLVEAETEELKVPSSPKAVVNRKEARKENGIRLNKCSKSNGTSTNGSSCIASIRELNEECPPPEVSLCNRVTSSIAINTMSSSRVPTTSISGNVFIIGRPSLPSETGSMLSKETVSKMTIGDVELSVTSSTLSANNVIKKVPQDREACIPETARHSHQQSCSADQHMEAKKQLCITHHLNGTQNASKSKKSRKKKNSSTDVTSPDEVFLPKDIDLENGDLDELEREVEAFKRFCFNSVPVANKEKVHVNLKDILLRRKQSSAAMMSAGLLQRT</sequence>
<keyword evidence="3" id="KW-0175">Coiled coil</keyword>
<evidence type="ECO:0000256" key="1">
    <source>
        <dbReference type="ARBA" id="ARBA00009689"/>
    </source>
</evidence>
<dbReference type="PANTHER" id="PTHR15109:SF4">
    <property type="entry name" value="FAM193 C-TERMINAL DOMAIN-CONTAINING PROTEIN"/>
    <property type="match status" value="1"/>
</dbReference>
<dbReference type="Pfam" id="PF15914">
    <property type="entry name" value="FAM193_C"/>
    <property type="match status" value="1"/>
</dbReference>
<feature type="region of interest" description="Disordered" evidence="4">
    <location>
        <begin position="429"/>
        <end position="465"/>
    </location>
</feature>
<feature type="compositionally biased region" description="Low complexity" evidence="4">
    <location>
        <begin position="430"/>
        <end position="445"/>
    </location>
</feature>
<evidence type="ECO:0000256" key="2">
    <source>
        <dbReference type="ARBA" id="ARBA00022553"/>
    </source>
</evidence>
<feature type="compositionally biased region" description="Basic residues" evidence="4">
    <location>
        <begin position="8"/>
        <end position="18"/>
    </location>
</feature>
<name>A0A131Z684_RHIAP</name>
<feature type="domain" description="FAM193 C-terminal" evidence="5">
    <location>
        <begin position="938"/>
        <end position="994"/>
    </location>
</feature>
<feature type="compositionally biased region" description="Basic residues" evidence="4">
    <location>
        <begin position="701"/>
        <end position="710"/>
    </location>
</feature>
<feature type="region of interest" description="Disordered" evidence="4">
    <location>
        <begin position="521"/>
        <end position="564"/>
    </location>
</feature>
<dbReference type="InterPro" id="IPR031802">
    <property type="entry name" value="FAM193_C"/>
</dbReference>
<accession>A0A131Z684</accession>
<reference evidence="6" key="1">
    <citation type="journal article" date="2016" name="Ticks Tick Borne Dis.">
        <title>De novo assembly and annotation of the salivary gland transcriptome of Rhipicephalus appendiculatus male and female ticks during blood feeding.</title>
        <authorList>
            <person name="de Castro M.H."/>
            <person name="de Klerk D."/>
            <person name="Pienaar R."/>
            <person name="Latif A.A."/>
            <person name="Rees D.J."/>
            <person name="Mans B.J."/>
        </authorList>
    </citation>
    <scope>NUCLEOTIDE SEQUENCE</scope>
    <source>
        <tissue evidence="6">Salivary glands</tissue>
    </source>
</reference>
<dbReference type="InterPro" id="IPR029717">
    <property type="entry name" value="FAM193"/>
</dbReference>